<keyword evidence="7" id="KW-1185">Reference proteome</keyword>
<dbReference type="GO" id="GO:0005886">
    <property type="term" value="C:plasma membrane"/>
    <property type="evidence" value="ECO:0007669"/>
    <property type="project" value="InterPro"/>
</dbReference>
<gene>
    <name evidence="6" type="ORF">BBP83_03940</name>
</gene>
<evidence type="ECO:0000313" key="6">
    <source>
        <dbReference type="EMBL" id="ODA13548.1"/>
    </source>
</evidence>
<dbReference type="SMART" id="SM00014">
    <property type="entry name" value="acidPPc"/>
    <property type="match status" value="1"/>
</dbReference>
<name>A0A1C3CXX5_9GAMM</name>
<keyword evidence="4" id="KW-0472">Membrane</keyword>
<dbReference type="AlphaFoldDB" id="A0A1C3CXX5"/>
<dbReference type="Proteomes" id="UP000186553">
    <property type="component" value="Unassembled WGS sequence"/>
</dbReference>
<evidence type="ECO:0000256" key="4">
    <source>
        <dbReference type="SAM" id="Phobius"/>
    </source>
</evidence>
<proteinExistence type="predicted"/>
<sequence>MSLDSLNLYLFNILNAPDQASSFMVHYAVFAAHDLIYLTLLIFAVLWLRGGYQVKKQILKAFVFTCITLAISEILSAVLHTPRPFVMDVGQTLIQHEPTGSFPSNHMTIFSSIAFAYYFSEQRQIGKFLIAVAWLVAWARVYVGVHFPIDMFGAFLLAFIVNASGLTLWNTYKEQLMKWVLFLYEKLFHSLIQKGFIK</sequence>
<comment type="catalytic activity">
    <reaction evidence="3">
        <text>di-trans,octa-cis-undecaprenyl diphosphate + H2O = di-trans,octa-cis-undecaprenyl phosphate + phosphate + H(+)</text>
        <dbReference type="Rhea" id="RHEA:28094"/>
        <dbReference type="ChEBI" id="CHEBI:15377"/>
        <dbReference type="ChEBI" id="CHEBI:15378"/>
        <dbReference type="ChEBI" id="CHEBI:43474"/>
        <dbReference type="ChEBI" id="CHEBI:58405"/>
        <dbReference type="ChEBI" id="CHEBI:60392"/>
        <dbReference type="EC" id="3.6.1.27"/>
    </reaction>
</comment>
<feature type="domain" description="Phosphatidic acid phosphatase type 2/haloperoxidase" evidence="5">
    <location>
        <begin position="57"/>
        <end position="166"/>
    </location>
</feature>
<dbReference type="EC" id="3.6.1.27" evidence="1"/>
<evidence type="ECO:0000256" key="1">
    <source>
        <dbReference type="ARBA" id="ARBA00012374"/>
    </source>
</evidence>
<dbReference type="EMBL" id="MBDL01000008">
    <property type="protein sequence ID" value="ODA13548.1"/>
    <property type="molecule type" value="Genomic_DNA"/>
</dbReference>
<dbReference type="CDD" id="cd03385">
    <property type="entry name" value="PAP2_BcrC_like"/>
    <property type="match status" value="1"/>
</dbReference>
<feature type="transmembrane region" description="Helical" evidence="4">
    <location>
        <begin position="100"/>
        <end position="119"/>
    </location>
</feature>
<keyword evidence="4" id="KW-1133">Transmembrane helix</keyword>
<evidence type="ECO:0000256" key="3">
    <source>
        <dbReference type="ARBA" id="ARBA00047594"/>
    </source>
</evidence>
<dbReference type="RefSeq" id="WP_068886310.1">
    <property type="nucleotide sequence ID" value="NZ_CBCRUU010000001.1"/>
</dbReference>
<accession>A0A1C3CXX5</accession>
<dbReference type="InterPro" id="IPR033879">
    <property type="entry name" value="UPP_Pase"/>
</dbReference>
<dbReference type="GO" id="GO:0050380">
    <property type="term" value="F:undecaprenyl-diphosphatase activity"/>
    <property type="evidence" value="ECO:0007669"/>
    <property type="project" value="UniProtKB-EC"/>
</dbReference>
<evidence type="ECO:0000313" key="7">
    <source>
        <dbReference type="Proteomes" id="UP000186553"/>
    </source>
</evidence>
<dbReference type="PANTHER" id="PTHR14969">
    <property type="entry name" value="SPHINGOSINE-1-PHOSPHATE PHOSPHOHYDROLASE"/>
    <property type="match status" value="1"/>
</dbReference>
<dbReference type="SUPFAM" id="SSF48317">
    <property type="entry name" value="Acid phosphatase/Vanadium-dependent haloperoxidase"/>
    <property type="match status" value="1"/>
</dbReference>
<dbReference type="OrthoDB" id="9801622at2"/>
<organism evidence="6 7">
    <name type="scientific">Acinetobacter celticus</name>
    <dbReference type="NCBI Taxonomy" id="1891224"/>
    <lineage>
        <taxon>Bacteria</taxon>
        <taxon>Pseudomonadati</taxon>
        <taxon>Pseudomonadota</taxon>
        <taxon>Gammaproteobacteria</taxon>
        <taxon>Moraxellales</taxon>
        <taxon>Moraxellaceae</taxon>
        <taxon>Acinetobacter</taxon>
    </lineage>
</organism>
<dbReference type="Pfam" id="PF01569">
    <property type="entry name" value="PAP2"/>
    <property type="match status" value="1"/>
</dbReference>
<protein>
    <recommendedName>
        <fullName evidence="1">undecaprenyl-diphosphate phosphatase</fullName>
        <ecNumber evidence="1">3.6.1.27</ecNumber>
    </recommendedName>
    <alternativeName>
        <fullName evidence="2">Undecaprenyl pyrophosphate phosphatase</fullName>
    </alternativeName>
</protein>
<feature type="transmembrane region" description="Helical" evidence="4">
    <location>
        <begin position="151"/>
        <end position="169"/>
    </location>
</feature>
<feature type="transmembrane region" description="Helical" evidence="4">
    <location>
        <begin position="24"/>
        <end position="46"/>
    </location>
</feature>
<dbReference type="InterPro" id="IPR036938">
    <property type="entry name" value="PAP2/HPO_sf"/>
</dbReference>
<reference evidence="6 7" key="1">
    <citation type="submission" date="2016-07" db="EMBL/GenBank/DDBJ databases">
        <title>Acinetobacter sp. ANC 4603.</title>
        <authorList>
            <person name="Radolfova-Krizova L."/>
            <person name="Nemec A."/>
        </authorList>
    </citation>
    <scope>NUCLEOTIDE SEQUENCE [LARGE SCALE GENOMIC DNA]</scope>
    <source>
        <strain evidence="6 7">ANC 4603</strain>
    </source>
</reference>
<dbReference type="PANTHER" id="PTHR14969:SF13">
    <property type="entry name" value="AT30094P"/>
    <property type="match status" value="1"/>
</dbReference>
<feature type="transmembrane region" description="Helical" evidence="4">
    <location>
        <begin position="128"/>
        <end position="145"/>
    </location>
</feature>
<dbReference type="STRING" id="1891224.BBP83_03940"/>
<evidence type="ECO:0000259" key="5">
    <source>
        <dbReference type="SMART" id="SM00014"/>
    </source>
</evidence>
<comment type="caution">
    <text evidence="6">The sequence shown here is derived from an EMBL/GenBank/DDBJ whole genome shotgun (WGS) entry which is preliminary data.</text>
</comment>
<dbReference type="Gene3D" id="1.20.144.10">
    <property type="entry name" value="Phosphatidic acid phosphatase type 2/haloperoxidase"/>
    <property type="match status" value="1"/>
</dbReference>
<dbReference type="InterPro" id="IPR000326">
    <property type="entry name" value="PAP2/HPO"/>
</dbReference>
<keyword evidence="4" id="KW-0812">Transmembrane</keyword>
<feature type="transmembrane region" description="Helical" evidence="4">
    <location>
        <begin position="58"/>
        <end position="80"/>
    </location>
</feature>
<evidence type="ECO:0000256" key="2">
    <source>
        <dbReference type="ARBA" id="ARBA00032707"/>
    </source>
</evidence>